<reference evidence="1" key="1">
    <citation type="submission" date="2011-11" db="EMBL/GenBank/DDBJ databases">
        <title>Complete genome sequence of Candidatus Mycoplasma haemominutum.</title>
        <authorList>
            <person name="Barker E.N."/>
            <person name="Darby A.C."/>
            <person name="Helps C.R."/>
            <person name="Peters I.R."/>
            <person name="Hughes M.A."/>
            <person name="Radford A.D."/>
            <person name="Novacco M."/>
            <person name="Boretti F."/>
            <person name="Hofmann-Lehmann R."/>
            <person name="Tasker S."/>
        </authorList>
    </citation>
    <scope>NUCLEOTIDE SEQUENCE</scope>
    <source>
        <strain evidence="1">Birmingham 1</strain>
    </source>
</reference>
<dbReference type="EMBL" id="HE613254">
    <property type="protein sequence ID" value="CCE66872.1"/>
    <property type="molecule type" value="Genomic_DNA"/>
</dbReference>
<accession>G8C3H4</accession>
<reference evidence="1" key="2">
    <citation type="submission" date="2011-11" db="EMBL/GenBank/DDBJ databases">
        <authorList>
            <person name="Barker E."/>
        </authorList>
    </citation>
    <scope>NUCLEOTIDE SEQUENCE</scope>
    <source>
        <strain evidence="1">Birmingham 1</strain>
    </source>
</reference>
<organism evidence="1">
    <name type="scientific">Candidatus Mycoplasma haematominutum 'Birmingham 1'</name>
    <dbReference type="NCBI Taxonomy" id="1116213"/>
    <lineage>
        <taxon>Bacteria</taxon>
        <taxon>Bacillati</taxon>
        <taxon>Mycoplasmatota</taxon>
        <taxon>Mollicutes</taxon>
        <taxon>Mycoplasmataceae</taxon>
        <taxon>Mycoplasma</taxon>
    </lineage>
</organism>
<dbReference type="AlphaFoldDB" id="G8C3H4"/>
<evidence type="ECO:0000313" key="1">
    <source>
        <dbReference type="EMBL" id="CCE66872.1"/>
    </source>
</evidence>
<dbReference type="KEGG" id="mhb:MHM_03540"/>
<dbReference type="PATRIC" id="fig|1116213.3.peg.380"/>
<gene>
    <name evidence="1" type="ORF">MHM_03540</name>
</gene>
<name>G8C3H4_9MOLU</name>
<protein>
    <submittedName>
        <fullName evidence="1">Uncharacterized protein</fullName>
    </submittedName>
</protein>
<proteinExistence type="predicted"/>
<dbReference type="HOGENOM" id="CLU_3267322_0_0_14"/>
<sequence>MKLRFKNYFPLAILLAGVSGATPSWSYFSLPNLASGGALPV</sequence>